<comment type="caution">
    <text evidence="2">The sequence shown here is derived from an EMBL/GenBank/DDBJ whole genome shotgun (WGS) entry which is preliminary data.</text>
</comment>
<organism evidence="2 3">
    <name type="scientific">Glomus cerebriforme</name>
    <dbReference type="NCBI Taxonomy" id="658196"/>
    <lineage>
        <taxon>Eukaryota</taxon>
        <taxon>Fungi</taxon>
        <taxon>Fungi incertae sedis</taxon>
        <taxon>Mucoromycota</taxon>
        <taxon>Glomeromycotina</taxon>
        <taxon>Glomeromycetes</taxon>
        <taxon>Glomerales</taxon>
        <taxon>Glomeraceae</taxon>
        <taxon>Glomus</taxon>
    </lineage>
</organism>
<sequence>MNVFSHFHNTNIYLSIIFLLTVLIYTAWFFDIVIITIIIVINSFSSFISALNDFVTILFSLSISCPCNPFFFYFF</sequence>
<evidence type="ECO:0000313" key="2">
    <source>
        <dbReference type="EMBL" id="RIA93142.1"/>
    </source>
</evidence>
<accession>A0A397T5L7</accession>
<keyword evidence="1" id="KW-0812">Transmembrane</keyword>
<keyword evidence="1" id="KW-1133">Transmembrane helix</keyword>
<name>A0A397T5L7_9GLOM</name>
<evidence type="ECO:0000313" key="3">
    <source>
        <dbReference type="Proteomes" id="UP000265703"/>
    </source>
</evidence>
<dbReference type="AlphaFoldDB" id="A0A397T5L7"/>
<proteinExistence type="predicted"/>
<dbReference type="Proteomes" id="UP000265703">
    <property type="component" value="Unassembled WGS sequence"/>
</dbReference>
<keyword evidence="3" id="KW-1185">Reference proteome</keyword>
<reference evidence="2 3" key="1">
    <citation type="submission" date="2018-06" db="EMBL/GenBank/DDBJ databases">
        <title>Comparative genomics reveals the genomic features of Rhizophagus irregularis, R. cerebriforme, R. diaphanum and Gigaspora rosea, and their symbiotic lifestyle signature.</title>
        <authorList>
            <person name="Morin E."/>
            <person name="San Clemente H."/>
            <person name="Chen E.C.H."/>
            <person name="De La Providencia I."/>
            <person name="Hainaut M."/>
            <person name="Kuo A."/>
            <person name="Kohler A."/>
            <person name="Murat C."/>
            <person name="Tang N."/>
            <person name="Roy S."/>
            <person name="Loubradou J."/>
            <person name="Henrissat B."/>
            <person name="Grigoriev I.V."/>
            <person name="Corradi N."/>
            <person name="Roux C."/>
            <person name="Martin F.M."/>
        </authorList>
    </citation>
    <scope>NUCLEOTIDE SEQUENCE [LARGE SCALE GENOMIC DNA]</scope>
    <source>
        <strain evidence="2 3">DAOM 227022</strain>
    </source>
</reference>
<keyword evidence="1" id="KW-0472">Membrane</keyword>
<feature type="transmembrane region" description="Helical" evidence="1">
    <location>
        <begin position="54"/>
        <end position="74"/>
    </location>
</feature>
<protein>
    <submittedName>
        <fullName evidence="2">Uncharacterized protein</fullName>
    </submittedName>
</protein>
<gene>
    <name evidence="2" type="ORF">C1645_763137</name>
</gene>
<evidence type="ECO:0000256" key="1">
    <source>
        <dbReference type="SAM" id="Phobius"/>
    </source>
</evidence>
<feature type="transmembrane region" description="Helical" evidence="1">
    <location>
        <begin position="12"/>
        <end position="42"/>
    </location>
</feature>
<dbReference type="EMBL" id="QKYT01000110">
    <property type="protein sequence ID" value="RIA93142.1"/>
    <property type="molecule type" value="Genomic_DNA"/>
</dbReference>